<dbReference type="Proteomes" id="UP000004116">
    <property type="component" value="Unassembled WGS sequence"/>
</dbReference>
<keyword evidence="2" id="KW-1185">Reference proteome</keyword>
<reference evidence="1 2" key="1">
    <citation type="journal article" date="2012" name="Genome Res.">
        <title>Genomic basis of endosymbiont-conferred protection against an insect parasitoid.</title>
        <authorList>
            <person name="Hansen A.K."/>
            <person name="Vorburger C."/>
            <person name="Moran N.A."/>
        </authorList>
    </citation>
    <scope>NUCLEOTIDE SEQUENCE [LARGE SCALE GENOMIC DNA]</scope>
    <source>
        <strain evidence="2">R5.15</strain>
    </source>
</reference>
<proteinExistence type="predicted"/>
<dbReference type="AlphaFoldDB" id="G2GX29"/>
<comment type="caution">
    <text evidence="1">The sequence shown here is derived from an EMBL/GenBank/DDBJ whole genome shotgun (WGS) entry which is preliminary data.</text>
</comment>
<dbReference type="EMBL" id="AGCA01000061">
    <property type="protein sequence ID" value="EGY29704.1"/>
    <property type="molecule type" value="Genomic_DNA"/>
</dbReference>
<gene>
    <name evidence="1" type="ORF">Rin_00003140</name>
</gene>
<evidence type="ECO:0000313" key="2">
    <source>
        <dbReference type="Proteomes" id="UP000004116"/>
    </source>
</evidence>
<sequence length="50" mass="5824">MEPAGAHYLLQTRTLVLNDKLKEQFRRWYPGLKIDEHIREEIDVSTGLAA</sequence>
<protein>
    <submittedName>
        <fullName evidence="1">Uncharacterized protein</fullName>
    </submittedName>
</protein>
<evidence type="ECO:0000313" key="1">
    <source>
        <dbReference type="EMBL" id="EGY29704.1"/>
    </source>
</evidence>
<accession>G2GX29</accession>
<organism evidence="1 2">
    <name type="scientific">Candidatus Regiella insecticola 5.15</name>
    <dbReference type="NCBI Taxonomy" id="1005043"/>
    <lineage>
        <taxon>Bacteria</taxon>
        <taxon>Pseudomonadati</taxon>
        <taxon>Pseudomonadota</taxon>
        <taxon>Gammaproteobacteria</taxon>
        <taxon>Enterobacterales</taxon>
        <taxon>Enterobacteriaceae</taxon>
        <taxon>aphid secondary symbionts</taxon>
        <taxon>Candidatus Regiella</taxon>
    </lineage>
</organism>
<name>G2GX29_9ENTR</name>